<dbReference type="AlphaFoldDB" id="A0A9P7E656"/>
<sequence>MVVTIVAKDKKCAYSLLVASTADGDFLLFQQVWAGASEHSLPSHNAHSMNNTIEHGFHFAFAKNDKKMSHYSTLKTM</sequence>
<reference evidence="1" key="1">
    <citation type="journal article" date="2020" name="New Phytol.">
        <title>Comparative genomics reveals dynamic genome evolution in host specialist ectomycorrhizal fungi.</title>
        <authorList>
            <person name="Lofgren L.A."/>
            <person name="Nguyen N.H."/>
            <person name="Vilgalys R."/>
            <person name="Ruytinx J."/>
            <person name="Liao H.L."/>
            <person name="Branco S."/>
            <person name="Kuo A."/>
            <person name="LaButti K."/>
            <person name="Lipzen A."/>
            <person name="Andreopoulos W."/>
            <person name="Pangilinan J."/>
            <person name="Riley R."/>
            <person name="Hundley H."/>
            <person name="Na H."/>
            <person name="Barry K."/>
            <person name="Grigoriev I.V."/>
            <person name="Stajich J.E."/>
            <person name="Kennedy P.G."/>
        </authorList>
    </citation>
    <scope>NUCLEOTIDE SEQUENCE</scope>
    <source>
        <strain evidence="1">MN1</strain>
    </source>
</reference>
<evidence type="ECO:0000313" key="2">
    <source>
        <dbReference type="Proteomes" id="UP000807769"/>
    </source>
</evidence>
<dbReference type="EMBL" id="JABBWG010000026">
    <property type="protein sequence ID" value="KAG1812464.1"/>
    <property type="molecule type" value="Genomic_DNA"/>
</dbReference>
<dbReference type="Proteomes" id="UP000807769">
    <property type="component" value="Unassembled WGS sequence"/>
</dbReference>
<dbReference type="GeneID" id="64635708"/>
<keyword evidence="2" id="KW-1185">Reference proteome</keyword>
<dbReference type="RefSeq" id="XP_041190609.1">
    <property type="nucleotide sequence ID" value="XM_041341692.1"/>
</dbReference>
<comment type="caution">
    <text evidence="1">The sequence shown here is derived from an EMBL/GenBank/DDBJ whole genome shotgun (WGS) entry which is preliminary data.</text>
</comment>
<gene>
    <name evidence="1" type="ORF">BJ212DRAFT_1518931</name>
</gene>
<protein>
    <submittedName>
        <fullName evidence="1">Uncharacterized protein</fullName>
    </submittedName>
</protein>
<accession>A0A9P7E656</accession>
<evidence type="ECO:0000313" key="1">
    <source>
        <dbReference type="EMBL" id="KAG1812464.1"/>
    </source>
</evidence>
<name>A0A9P7E656_9AGAM</name>
<proteinExistence type="predicted"/>
<dbReference type="OrthoDB" id="3341102at2759"/>
<organism evidence="1 2">
    <name type="scientific">Suillus subaureus</name>
    <dbReference type="NCBI Taxonomy" id="48587"/>
    <lineage>
        <taxon>Eukaryota</taxon>
        <taxon>Fungi</taxon>
        <taxon>Dikarya</taxon>
        <taxon>Basidiomycota</taxon>
        <taxon>Agaricomycotina</taxon>
        <taxon>Agaricomycetes</taxon>
        <taxon>Agaricomycetidae</taxon>
        <taxon>Boletales</taxon>
        <taxon>Suillineae</taxon>
        <taxon>Suillaceae</taxon>
        <taxon>Suillus</taxon>
    </lineage>
</organism>